<dbReference type="PANTHER" id="PTHR33476:SF7">
    <property type="entry name" value="EMB|CAB62613.1"/>
    <property type="match status" value="1"/>
</dbReference>
<keyword evidence="1" id="KW-0175">Coiled coil</keyword>
<dbReference type="InterPro" id="IPR040348">
    <property type="entry name" value="POLAR-like"/>
</dbReference>
<feature type="region of interest" description="Disordered" evidence="2">
    <location>
        <begin position="568"/>
        <end position="624"/>
    </location>
</feature>
<dbReference type="AlphaFoldDB" id="A0A835RDC1"/>
<dbReference type="Proteomes" id="UP000636800">
    <property type="component" value="Chromosome 3"/>
</dbReference>
<evidence type="ECO:0000313" key="4">
    <source>
        <dbReference type="Proteomes" id="UP000636800"/>
    </source>
</evidence>
<accession>A0A835RDC1</accession>
<keyword evidence="4" id="KW-1185">Reference proteome</keyword>
<feature type="compositionally biased region" description="Polar residues" evidence="2">
    <location>
        <begin position="449"/>
        <end position="468"/>
    </location>
</feature>
<feature type="region of interest" description="Disordered" evidence="2">
    <location>
        <begin position="445"/>
        <end position="468"/>
    </location>
</feature>
<dbReference type="GO" id="GO:0008356">
    <property type="term" value="P:asymmetric cell division"/>
    <property type="evidence" value="ECO:0007669"/>
    <property type="project" value="InterPro"/>
</dbReference>
<evidence type="ECO:0000313" key="3">
    <source>
        <dbReference type="EMBL" id="KAG0489019.1"/>
    </source>
</evidence>
<evidence type="ECO:0000256" key="2">
    <source>
        <dbReference type="SAM" id="MobiDB-lite"/>
    </source>
</evidence>
<sequence>MELVNRRDDKKKLLPGYYAYDRLFRRQLANQGASSNAEKVPIMPMRISSDISSGGRNYLEEKASTSGICSDSLVEEYVGHNGSLLSLQPWIFKRAKSRKKVEEDCDTSDQWGYDLSEFSLSLHGSPRRPNPGCERNISGHWLDYGYTFRPVAFSENFFMPHLHSKNAVNEQCYLRSLSCSSVKSKRRPFLIDRNGKNTRDGDSLGECARNKYYKRTESGMSSQDVAFNQIGGAVSGDMASICFPHLPLLKFRKENMKSGDTSSEAINASCSTKVCKISDPQGSFDMKFFLLGVAIGVISSIVSNKMTVEKLNKLLEHNEGVVQDLHEELEVKDSLNTNELTIRTYRNQENTHVSMPFDSLQSKTLLRHDALMKMDDYDNACLTKVGDNPEALSEIEAELEAELERLEQNMNSSGTGQGMPDIIEMDLEVIENMVHGELRQDLLNKRGSECQSSSNRDTSTASTTEAYNANYSVSPKELSLRLHKVIESRLEERIKELESAVEQSQMKLQLLEAEKFSSKQAFSSSETGSPNRYSPTCLQQKRYNPLCFNLSGDALNAYNEAYEEFTRLTESEDEKLPSSTGTGETPLQKSDQITEEQAWDQISWGSEQDTSGTDDEDDEDFVDKEGKELIQKIVEKTKQGSPALINVQRMFFLMDF</sequence>
<feature type="compositionally biased region" description="Polar residues" evidence="2">
    <location>
        <begin position="577"/>
        <end position="591"/>
    </location>
</feature>
<protein>
    <submittedName>
        <fullName evidence="3">Uncharacterized protein</fullName>
    </submittedName>
</protein>
<reference evidence="3 4" key="1">
    <citation type="journal article" date="2020" name="Nat. Food">
        <title>A phased Vanilla planifolia genome enables genetic improvement of flavour and production.</title>
        <authorList>
            <person name="Hasing T."/>
            <person name="Tang H."/>
            <person name="Brym M."/>
            <person name="Khazi F."/>
            <person name="Huang T."/>
            <person name="Chambers A.H."/>
        </authorList>
    </citation>
    <scope>NUCLEOTIDE SEQUENCE [LARGE SCALE GENOMIC DNA]</scope>
    <source>
        <tissue evidence="3">Leaf</tissue>
    </source>
</reference>
<feature type="coiled-coil region" evidence="1">
    <location>
        <begin position="487"/>
        <end position="514"/>
    </location>
</feature>
<evidence type="ECO:0000256" key="1">
    <source>
        <dbReference type="SAM" id="Coils"/>
    </source>
</evidence>
<proteinExistence type="predicted"/>
<name>A0A835RDC1_VANPL</name>
<gene>
    <name evidence="3" type="ORF">HPP92_007830</name>
</gene>
<dbReference type="PANTHER" id="PTHR33476">
    <property type="entry name" value="EMB|CAB62613.1"/>
    <property type="match status" value="1"/>
</dbReference>
<feature type="compositionally biased region" description="Acidic residues" evidence="2">
    <location>
        <begin position="612"/>
        <end position="622"/>
    </location>
</feature>
<dbReference type="OrthoDB" id="5857104at2759"/>
<comment type="caution">
    <text evidence="3">The sequence shown here is derived from an EMBL/GenBank/DDBJ whole genome shotgun (WGS) entry which is preliminary data.</text>
</comment>
<dbReference type="EMBL" id="JADCNL010000003">
    <property type="protein sequence ID" value="KAG0489019.1"/>
    <property type="molecule type" value="Genomic_DNA"/>
</dbReference>
<organism evidence="3 4">
    <name type="scientific">Vanilla planifolia</name>
    <name type="common">Vanilla</name>
    <dbReference type="NCBI Taxonomy" id="51239"/>
    <lineage>
        <taxon>Eukaryota</taxon>
        <taxon>Viridiplantae</taxon>
        <taxon>Streptophyta</taxon>
        <taxon>Embryophyta</taxon>
        <taxon>Tracheophyta</taxon>
        <taxon>Spermatophyta</taxon>
        <taxon>Magnoliopsida</taxon>
        <taxon>Liliopsida</taxon>
        <taxon>Asparagales</taxon>
        <taxon>Orchidaceae</taxon>
        <taxon>Vanilloideae</taxon>
        <taxon>Vanilleae</taxon>
        <taxon>Vanilla</taxon>
    </lineage>
</organism>